<proteinExistence type="predicted"/>
<reference evidence="2 3" key="1">
    <citation type="submission" date="2016-10" db="EMBL/GenBank/DDBJ databases">
        <authorList>
            <person name="de Groot N.N."/>
        </authorList>
    </citation>
    <scope>NUCLEOTIDE SEQUENCE [LARGE SCALE GENOMIC DNA]</scope>
    <source>
        <strain evidence="2 3">DSM 29316</strain>
    </source>
</reference>
<organism evidence="2 3">
    <name type="scientific">Poseidonocella pacifica</name>
    <dbReference type="NCBI Taxonomy" id="871651"/>
    <lineage>
        <taxon>Bacteria</taxon>
        <taxon>Pseudomonadati</taxon>
        <taxon>Pseudomonadota</taxon>
        <taxon>Alphaproteobacteria</taxon>
        <taxon>Rhodobacterales</taxon>
        <taxon>Roseobacteraceae</taxon>
        <taxon>Poseidonocella</taxon>
    </lineage>
</organism>
<dbReference type="OrthoDB" id="5815030at2"/>
<gene>
    <name evidence="2" type="ORF">SAMN05421688_0009</name>
</gene>
<dbReference type="STRING" id="871651.SAMN05421688_0009"/>
<evidence type="ECO:0000313" key="2">
    <source>
        <dbReference type="EMBL" id="SFB18764.1"/>
    </source>
</evidence>
<dbReference type="EMBL" id="FOJU01000011">
    <property type="protein sequence ID" value="SFB18764.1"/>
    <property type="molecule type" value="Genomic_DNA"/>
</dbReference>
<protein>
    <submittedName>
        <fullName evidence="2">Uncharacterized protein</fullName>
    </submittedName>
</protein>
<dbReference type="RefSeq" id="WP_092067014.1">
    <property type="nucleotide sequence ID" value="NZ_FOJU01000011.1"/>
</dbReference>
<keyword evidence="1" id="KW-0732">Signal</keyword>
<keyword evidence="3" id="KW-1185">Reference proteome</keyword>
<feature type="chain" id="PRO_5011732772" evidence="1">
    <location>
        <begin position="22"/>
        <end position="167"/>
    </location>
</feature>
<name>A0A1I0YZH8_9RHOB</name>
<feature type="signal peptide" evidence="1">
    <location>
        <begin position="1"/>
        <end position="21"/>
    </location>
</feature>
<sequence length="167" mass="17984">MRALICVAVSGLLLAGQPALAKRVSKNEVGMVAQAAERCAASFPDMTALSRSHRAGGLRNEGTGRGIQFFSGGGRDVLVANSTQSSDPWCMFSVDGLQENEADALLHQLIAANGAKISNPLDPKNRRNMWSAYAVEFNGRIYFAGVTRVQTFGPIFRGSLIVFRHID</sequence>
<dbReference type="AlphaFoldDB" id="A0A1I0YZH8"/>
<evidence type="ECO:0000313" key="3">
    <source>
        <dbReference type="Proteomes" id="UP000198796"/>
    </source>
</evidence>
<dbReference type="Proteomes" id="UP000198796">
    <property type="component" value="Unassembled WGS sequence"/>
</dbReference>
<evidence type="ECO:0000256" key="1">
    <source>
        <dbReference type="SAM" id="SignalP"/>
    </source>
</evidence>
<accession>A0A1I0YZH8</accession>